<keyword evidence="2" id="KW-1185">Reference proteome</keyword>
<sequence>MASAAGQESEAAVSLQRLVECACSFCKGELCDTFAIVLLAVARYSLLVSQGSWYREPLTQLALRVKWPALDGKDGKFAVALENWGEQRAFFDQEAGGENGLWVVRMLGDGSPDSSGRVPEGTCCLACLSWFVRP</sequence>
<reference evidence="1 2" key="1">
    <citation type="submission" date="2008-03" db="EMBL/GenBank/DDBJ databases">
        <title>The Genome Sequence of Verticillium dahliae VdLs.17.</title>
        <authorList>
            <consortium name="The Broad Institute Genome Sequencing Platform"/>
            <person name="Ma L.-J.J."/>
            <person name="Klosterman S.J."/>
            <person name="Subbarao K."/>
            <person name="Dobinson K."/>
            <person name="Veronese P."/>
            <person name="Kang S."/>
            <person name="Gold S.E."/>
            <person name="Young S."/>
            <person name="Jaffe D."/>
            <person name="Gnerre S."/>
            <person name="Berlin A."/>
            <person name="Heiman D."/>
            <person name="Hepburn T."/>
            <person name="Sykes S."/>
            <person name="Alvarado L."/>
            <person name="Kodira C.D."/>
            <person name="Lander E."/>
            <person name="Galagan J."/>
            <person name="Nusbaum C."/>
            <person name="Birren B."/>
        </authorList>
    </citation>
    <scope>NUCLEOTIDE SEQUENCE [LARGE SCALE GENOMIC DNA]</scope>
    <source>
        <strain evidence="2">VdLs.17 / ATCC MYA-4575 / FGSC 10137</strain>
    </source>
</reference>
<gene>
    <name evidence="1" type="ORF">VDAG_00853</name>
</gene>
<accession>G2WSS2</accession>
<organism evidence="1 2">
    <name type="scientific">Verticillium dahliae (strain VdLs.17 / ATCC MYA-4575 / FGSC 10137)</name>
    <name type="common">Verticillium wilt</name>
    <dbReference type="NCBI Taxonomy" id="498257"/>
    <lineage>
        <taxon>Eukaryota</taxon>
        <taxon>Fungi</taxon>
        <taxon>Dikarya</taxon>
        <taxon>Ascomycota</taxon>
        <taxon>Pezizomycotina</taxon>
        <taxon>Sordariomycetes</taxon>
        <taxon>Hypocreomycetidae</taxon>
        <taxon>Glomerellales</taxon>
        <taxon>Plectosphaerellaceae</taxon>
        <taxon>Verticillium</taxon>
    </lineage>
</organism>
<evidence type="ECO:0000313" key="2">
    <source>
        <dbReference type="Proteomes" id="UP000001611"/>
    </source>
</evidence>
<dbReference type="HOGENOM" id="CLU_1897819_0_0_1"/>
<dbReference type="KEGG" id="vda:VDAG_00853"/>
<dbReference type="InParanoid" id="G2WSS2"/>
<dbReference type="AlphaFoldDB" id="G2WSS2"/>
<evidence type="ECO:0000313" key="1">
    <source>
        <dbReference type="EMBL" id="EGY17171.1"/>
    </source>
</evidence>
<proteinExistence type="predicted"/>
<dbReference type="Proteomes" id="UP000001611">
    <property type="component" value="Chromosome 1"/>
</dbReference>
<dbReference type="GeneID" id="20702316"/>
<name>G2WSS2_VERDV</name>
<protein>
    <submittedName>
        <fullName evidence="1">Uncharacterized protein</fullName>
    </submittedName>
</protein>
<dbReference type="RefSeq" id="XP_009648034.1">
    <property type="nucleotide sequence ID" value="XM_009649739.1"/>
</dbReference>
<dbReference type="EMBL" id="DS572696">
    <property type="protein sequence ID" value="EGY17171.1"/>
    <property type="molecule type" value="Genomic_DNA"/>
</dbReference>